<dbReference type="InterPro" id="IPR014001">
    <property type="entry name" value="Helicase_ATP-bd"/>
</dbReference>
<accession>A0A917K0S7</accession>
<dbReference type="NCBIfam" id="TIGR01587">
    <property type="entry name" value="cas3_core"/>
    <property type="match status" value="1"/>
</dbReference>
<sequence>MSHSDDDNDESTTDEVAFLEVWAKSPTEDNPTAGGEPLTVHSRVALRAAMAVEDRVGIVPGVPGWFWRAVLLAALLHDFGKIDPGFQRQIRHPGSRTHAWRQRHEVLSLGAVGLLLPAEPAQLRWWVAAAVATHHRPLLHPKEPGREILAPHLPGDGEPLRSRFTVADDPAVLRGLLAWFARQAHDHALLTGTPDLTRTTTADVLDAVAALLAELNTHWGLDHHGHPVRTSDGLPLVLLQGAVTLADHLASAHGELLTDHPVSGFTHDFLARLSPAGHVPGACTEEVLAEHQKQARAARRPHLLLRAPTGSGKTEAGLMWSENAIEELSLQCGGRPRVFYVLPYLASINAMADRLARVCRGEVGVVHSKAGVYHLQHLGEDTDQAPARALEAVEASRLHRELLRVTTPYQLLRAAFAGVTDAATLVDTTNSVFLFDELHAYEPRRLGMILAMVRLWAQHLGGRIGVLSATLPDRFTSLLDDTLGQNTLEPVDGFATSTLPPRHLLRLGRDHLTAPETVDRIAADLQAGQAVLVIANNVADAITLYEQLRNFAPERGDCERAAWLLHARFEHRDRARIEHDITTWFATAGTTCRPGLLVATQAAEVSLDVDLTVLHTSGAPLEPLLQRFGRINRRGLRPPESVWVYPPEYRTSRGNQIRADGVYDAEPTMQTWELLQQHHPHTPLEEADTQAWLNKLYTSTWGDNWEKKVCAFRDAFTRDFLIFDQPFTDRTHLKKKFFEQFDGFEAILHDRVNDYQIALRTSAKKAEGRLLASRYHIPLPDHCRRHAEFRKDLGIHVIDGLYDPTTGLTEILGTTDYQPGEIL</sequence>
<dbReference type="SUPFAM" id="SSF52540">
    <property type="entry name" value="P-loop containing nucleoside triphosphate hydrolases"/>
    <property type="match status" value="1"/>
</dbReference>
<evidence type="ECO:0000256" key="4">
    <source>
        <dbReference type="ARBA" id="ARBA00022723"/>
    </source>
</evidence>
<evidence type="ECO:0000256" key="2">
    <source>
        <dbReference type="ARBA" id="ARBA00009046"/>
    </source>
</evidence>
<dbReference type="RefSeq" id="WP_188989056.1">
    <property type="nucleotide sequence ID" value="NZ_BMMT01000012.1"/>
</dbReference>
<evidence type="ECO:0000256" key="7">
    <source>
        <dbReference type="ARBA" id="ARBA00022806"/>
    </source>
</evidence>
<keyword evidence="8" id="KW-0067">ATP-binding</keyword>
<dbReference type="InterPro" id="IPR050079">
    <property type="entry name" value="DEAD_box_RNA_helicase"/>
</dbReference>
<dbReference type="GO" id="GO:0003676">
    <property type="term" value="F:nucleic acid binding"/>
    <property type="evidence" value="ECO:0007669"/>
    <property type="project" value="InterPro"/>
</dbReference>
<keyword evidence="7" id="KW-0347">Helicase</keyword>
<dbReference type="PANTHER" id="PTHR47959">
    <property type="entry name" value="ATP-DEPENDENT RNA HELICASE RHLE-RELATED"/>
    <property type="match status" value="1"/>
</dbReference>
<dbReference type="Gene3D" id="1.10.3210.30">
    <property type="match status" value="1"/>
</dbReference>
<evidence type="ECO:0000259" key="10">
    <source>
        <dbReference type="PROSITE" id="PS51643"/>
    </source>
</evidence>
<dbReference type="Pfam" id="PF00270">
    <property type="entry name" value="DEAD"/>
    <property type="match status" value="1"/>
</dbReference>
<dbReference type="InterPro" id="IPR027417">
    <property type="entry name" value="P-loop_NTPase"/>
</dbReference>
<evidence type="ECO:0000256" key="8">
    <source>
        <dbReference type="ARBA" id="ARBA00022840"/>
    </source>
</evidence>
<feature type="domain" description="HD Cas3-type" evidence="10">
    <location>
        <begin position="31"/>
        <end position="249"/>
    </location>
</feature>
<evidence type="ECO:0000256" key="1">
    <source>
        <dbReference type="ARBA" id="ARBA00006847"/>
    </source>
</evidence>
<keyword evidence="5" id="KW-0547">Nucleotide-binding</keyword>
<dbReference type="InterPro" id="IPR006474">
    <property type="entry name" value="Helicase_Cas3_CRISPR-ass_core"/>
</dbReference>
<dbReference type="GO" id="GO:0004518">
    <property type="term" value="F:nuclease activity"/>
    <property type="evidence" value="ECO:0007669"/>
    <property type="project" value="UniProtKB-KW"/>
</dbReference>
<comment type="similarity">
    <text evidence="1">In the N-terminal section; belongs to the CRISPR-associated nuclease Cas3-HD family.</text>
</comment>
<gene>
    <name evidence="11" type="ORF">GCM10011581_35330</name>
</gene>
<dbReference type="GO" id="GO:0005829">
    <property type="term" value="C:cytosol"/>
    <property type="evidence" value="ECO:0007669"/>
    <property type="project" value="TreeGrafter"/>
</dbReference>
<evidence type="ECO:0000313" key="12">
    <source>
        <dbReference type="Proteomes" id="UP000597989"/>
    </source>
</evidence>
<organism evidence="11 12">
    <name type="scientific">Saccharopolyspora thermophila</name>
    <dbReference type="NCBI Taxonomy" id="89367"/>
    <lineage>
        <taxon>Bacteria</taxon>
        <taxon>Bacillati</taxon>
        <taxon>Actinomycetota</taxon>
        <taxon>Actinomycetes</taxon>
        <taxon>Pseudonocardiales</taxon>
        <taxon>Pseudonocardiaceae</taxon>
        <taxon>Saccharopolyspora</taxon>
    </lineage>
</organism>
<dbReference type="Pfam" id="PF18019">
    <property type="entry name" value="Cas3_HD"/>
    <property type="match status" value="1"/>
</dbReference>
<name>A0A917K0S7_9PSEU</name>
<dbReference type="GO" id="GO:0016787">
    <property type="term" value="F:hydrolase activity"/>
    <property type="evidence" value="ECO:0007669"/>
    <property type="project" value="UniProtKB-KW"/>
</dbReference>
<keyword evidence="9" id="KW-0051">Antiviral defense</keyword>
<dbReference type="GO" id="GO:0005524">
    <property type="term" value="F:ATP binding"/>
    <property type="evidence" value="ECO:0007669"/>
    <property type="project" value="UniProtKB-KW"/>
</dbReference>
<keyword evidence="4" id="KW-0479">Metal-binding</keyword>
<comment type="caution">
    <text evidence="11">The sequence shown here is derived from an EMBL/GenBank/DDBJ whole genome shotgun (WGS) entry which is preliminary data.</text>
</comment>
<dbReference type="PANTHER" id="PTHR47959:SF16">
    <property type="entry name" value="CRISPR-ASSOCIATED NUCLEASE_HELICASE CAS3-RELATED"/>
    <property type="match status" value="1"/>
</dbReference>
<evidence type="ECO:0000256" key="9">
    <source>
        <dbReference type="ARBA" id="ARBA00023118"/>
    </source>
</evidence>
<dbReference type="EMBL" id="BMMT01000012">
    <property type="protein sequence ID" value="GGI95164.1"/>
    <property type="molecule type" value="Genomic_DNA"/>
</dbReference>
<comment type="similarity">
    <text evidence="2">In the central section; belongs to the CRISPR-associated helicase Cas3 family.</text>
</comment>
<evidence type="ECO:0000256" key="5">
    <source>
        <dbReference type="ARBA" id="ARBA00022741"/>
    </source>
</evidence>
<dbReference type="Gene3D" id="3.40.50.300">
    <property type="entry name" value="P-loop containing nucleotide triphosphate hydrolases"/>
    <property type="match status" value="2"/>
</dbReference>
<reference evidence="11 12" key="1">
    <citation type="journal article" date="2014" name="Int. J. Syst. Evol. Microbiol.">
        <title>Complete genome sequence of Corynebacterium casei LMG S-19264T (=DSM 44701T), isolated from a smear-ripened cheese.</title>
        <authorList>
            <consortium name="US DOE Joint Genome Institute (JGI-PGF)"/>
            <person name="Walter F."/>
            <person name="Albersmeier A."/>
            <person name="Kalinowski J."/>
            <person name="Ruckert C."/>
        </authorList>
    </citation>
    <scope>NUCLEOTIDE SEQUENCE [LARGE SCALE GENOMIC DNA]</scope>
    <source>
        <strain evidence="11 12">CGMCC 4.7206</strain>
    </source>
</reference>
<dbReference type="InterPro" id="IPR006483">
    <property type="entry name" value="CRISPR-assoc_Cas3_HD"/>
</dbReference>
<dbReference type="GO" id="GO:0046872">
    <property type="term" value="F:metal ion binding"/>
    <property type="evidence" value="ECO:0007669"/>
    <property type="project" value="UniProtKB-KW"/>
</dbReference>
<dbReference type="InterPro" id="IPR011545">
    <property type="entry name" value="DEAD/DEAH_box_helicase_dom"/>
</dbReference>
<keyword evidence="3" id="KW-0540">Nuclease</keyword>
<dbReference type="CDD" id="cd09641">
    <property type="entry name" value="Cas3''_I"/>
    <property type="match status" value="1"/>
</dbReference>
<dbReference type="Pfam" id="PF22590">
    <property type="entry name" value="Cas3-like_C_2"/>
    <property type="match status" value="1"/>
</dbReference>
<evidence type="ECO:0000313" key="11">
    <source>
        <dbReference type="EMBL" id="GGI95164.1"/>
    </source>
</evidence>
<keyword evidence="6" id="KW-0378">Hydrolase</keyword>
<dbReference type="GO" id="GO:0051607">
    <property type="term" value="P:defense response to virus"/>
    <property type="evidence" value="ECO:0007669"/>
    <property type="project" value="UniProtKB-KW"/>
</dbReference>
<dbReference type="Proteomes" id="UP000597989">
    <property type="component" value="Unassembled WGS sequence"/>
</dbReference>
<dbReference type="NCBIfam" id="TIGR01596">
    <property type="entry name" value="cas3_HD"/>
    <property type="match status" value="1"/>
</dbReference>
<dbReference type="InterPro" id="IPR054712">
    <property type="entry name" value="Cas3-like_dom"/>
</dbReference>
<evidence type="ECO:0000256" key="6">
    <source>
        <dbReference type="ARBA" id="ARBA00022801"/>
    </source>
</evidence>
<protein>
    <submittedName>
        <fullName evidence="11">CRISPR-associated helicase/endonuclease Cas3</fullName>
    </submittedName>
</protein>
<dbReference type="PROSITE" id="PS51643">
    <property type="entry name" value="HD_CAS3"/>
    <property type="match status" value="1"/>
</dbReference>
<proteinExistence type="inferred from homology"/>
<dbReference type="GO" id="GO:0003724">
    <property type="term" value="F:RNA helicase activity"/>
    <property type="evidence" value="ECO:0007669"/>
    <property type="project" value="TreeGrafter"/>
</dbReference>
<dbReference type="InterPro" id="IPR038257">
    <property type="entry name" value="CRISPR-assoc_Cas3_HD_sf"/>
</dbReference>
<dbReference type="AlphaFoldDB" id="A0A917K0S7"/>
<evidence type="ECO:0000256" key="3">
    <source>
        <dbReference type="ARBA" id="ARBA00022722"/>
    </source>
</evidence>
<dbReference type="SMART" id="SM00487">
    <property type="entry name" value="DEXDc"/>
    <property type="match status" value="1"/>
</dbReference>